<reference evidence="2" key="2">
    <citation type="journal article" date="2023" name="BMC Genomics">
        <title>Pest status, molecular evolution, and epigenetic factors derived from the genome assembly of Frankliniella fusca, a thysanopteran phytovirus vector.</title>
        <authorList>
            <person name="Catto M.A."/>
            <person name="Labadie P.E."/>
            <person name="Jacobson A.L."/>
            <person name="Kennedy G.G."/>
            <person name="Srinivasan R."/>
            <person name="Hunt B.G."/>
        </authorList>
    </citation>
    <scope>NUCLEOTIDE SEQUENCE</scope>
    <source>
        <strain evidence="2">PL_HMW_Pooled</strain>
    </source>
</reference>
<reference evidence="2" key="1">
    <citation type="submission" date="2021-07" db="EMBL/GenBank/DDBJ databases">
        <authorList>
            <person name="Catto M.A."/>
            <person name="Jacobson A."/>
            <person name="Kennedy G."/>
            <person name="Labadie P."/>
            <person name="Hunt B.G."/>
            <person name="Srinivasan R."/>
        </authorList>
    </citation>
    <scope>NUCLEOTIDE SEQUENCE</scope>
    <source>
        <strain evidence="2">PL_HMW_Pooled</strain>
        <tissue evidence="2">Head</tissue>
    </source>
</reference>
<feature type="compositionally biased region" description="Polar residues" evidence="1">
    <location>
        <begin position="59"/>
        <end position="70"/>
    </location>
</feature>
<feature type="compositionally biased region" description="Low complexity" evidence="1">
    <location>
        <begin position="221"/>
        <end position="232"/>
    </location>
</feature>
<evidence type="ECO:0000313" key="3">
    <source>
        <dbReference type="Proteomes" id="UP001219518"/>
    </source>
</evidence>
<dbReference type="Proteomes" id="UP001219518">
    <property type="component" value="Unassembled WGS sequence"/>
</dbReference>
<evidence type="ECO:0000256" key="1">
    <source>
        <dbReference type="SAM" id="MobiDB-lite"/>
    </source>
</evidence>
<proteinExistence type="predicted"/>
<keyword evidence="2" id="KW-0648">Protein biosynthesis</keyword>
<feature type="region of interest" description="Disordered" evidence="1">
    <location>
        <begin position="59"/>
        <end position="113"/>
    </location>
</feature>
<feature type="compositionally biased region" description="Basic residues" evidence="1">
    <location>
        <begin position="244"/>
        <end position="264"/>
    </location>
</feature>
<dbReference type="GO" id="GO:0003743">
    <property type="term" value="F:translation initiation factor activity"/>
    <property type="evidence" value="ECO:0007669"/>
    <property type="project" value="UniProtKB-KW"/>
</dbReference>
<feature type="region of interest" description="Disordered" evidence="1">
    <location>
        <begin position="200"/>
        <end position="264"/>
    </location>
</feature>
<dbReference type="AlphaFoldDB" id="A0AAE1HH16"/>
<sequence>MVWAAGAGRGRGRGRRGAALREQAEHLPGLWCAGASMVSLASVLSVASAVLSAVAPENNTDRAASPSSGYGSDFSCSGDVDDGADVWEERPVSPADSSSSSSGGSGGSDTTWDAVEVSNGRWASMGILPTWSIWTPTNLDDPLLDQLATRKTSGSSSGSLRPEAEQDQEQGQGLEQDDDPLDLDLTPAKLSLPLCEQAEQAEAEVDWGQFGDWTPVPTPTEAEALAAAAAQEEAARRELAAQKKRERAAKFGKLKPKRRQRADA</sequence>
<organism evidence="2 3">
    <name type="scientific">Frankliniella fusca</name>
    <dbReference type="NCBI Taxonomy" id="407009"/>
    <lineage>
        <taxon>Eukaryota</taxon>
        <taxon>Metazoa</taxon>
        <taxon>Ecdysozoa</taxon>
        <taxon>Arthropoda</taxon>
        <taxon>Hexapoda</taxon>
        <taxon>Insecta</taxon>
        <taxon>Pterygota</taxon>
        <taxon>Neoptera</taxon>
        <taxon>Paraneoptera</taxon>
        <taxon>Thysanoptera</taxon>
        <taxon>Terebrantia</taxon>
        <taxon>Thripoidea</taxon>
        <taxon>Thripidae</taxon>
        <taxon>Frankliniella</taxon>
    </lineage>
</organism>
<dbReference type="EMBL" id="JAHWGI010001031">
    <property type="protein sequence ID" value="KAK3921044.1"/>
    <property type="molecule type" value="Genomic_DNA"/>
</dbReference>
<name>A0AAE1HH16_9NEOP</name>
<feature type="region of interest" description="Disordered" evidence="1">
    <location>
        <begin position="149"/>
        <end position="187"/>
    </location>
</feature>
<keyword evidence="2" id="KW-0396">Initiation factor</keyword>
<gene>
    <name evidence="2" type="ORF">KUF71_010259</name>
</gene>
<evidence type="ECO:0000313" key="2">
    <source>
        <dbReference type="EMBL" id="KAK3921044.1"/>
    </source>
</evidence>
<comment type="caution">
    <text evidence="2">The sequence shown here is derived from an EMBL/GenBank/DDBJ whole genome shotgun (WGS) entry which is preliminary data.</text>
</comment>
<protein>
    <submittedName>
        <fullName evidence="2">Eukaryotic translation initiation factor 5A-2</fullName>
    </submittedName>
</protein>
<feature type="compositionally biased region" description="Basic and acidic residues" evidence="1">
    <location>
        <begin position="233"/>
        <end position="243"/>
    </location>
</feature>
<feature type="compositionally biased region" description="Polar residues" evidence="1">
    <location>
        <begin position="149"/>
        <end position="159"/>
    </location>
</feature>
<keyword evidence="3" id="KW-1185">Reference proteome</keyword>
<accession>A0AAE1HH16</accession>